<dbReference type="Proteomes" id="UP000838878">
    <property type="component" value="Chromosome 5"/>
</dbReference>
<reference evidence="1" key="1">
    <citation type="submission" date="2021-12" db="EMBL/GenBank/DDBJ databases">
        <authorList>
            <person name="Martin H S."/>
        </authorList>
    </citation>
    <scope>NUCLEOTIDE SEQUENCE</scope>
</reference>
<evidence type="ECO:0000313" key="1">
    <source>
        <dbReference type="EMBL" id="CAH0725650.1"/>
    </source>
</evidence>
<keyword evidence="2" id="KW-1185">Reference proteome</keyword>
<gene>
    <name evidence="1" type="ORF">BINO364_LOCUS11216</name>
</gene>
<dbReference type="AlphaFoldDB" id="A0A8J9VRI6"/>
<protein>
    <submittedName>
        <fullName evidence="1">Uncharacterized protein</fullName>
    </submittedName>
</protein>
<dbReference type="EMBL" id="OV170225">
    <property type="protein sequence ID" value="CAH0725650.1"/>
    <property type="molecule type" value="Genomic_DNA"/>
</dbReference>
<accession>A0A8J9VRI6</accession>
<dbReference type="OrthoDB" id="7463981at2759"/>
<proteinExistence type="predicted"/>
<feature type="non-terminal residue" evidence="1">
    <location>
        <position position="133"/>
    </location>
</feature>
<sequence>MAESVASQSNKEVMSNDNSVKEFLYHENNCKAYKDSDEEIKMIFSEIKKLSDCKNKDTEIGEDVEDVELILKRAEDIAHETETLLKSSPIAAVTKSVRPSFIDSGNIPQIKVTQANDNITNSDYNTQVSGKVS</sequence>
<name>A0A8J9VRI6_9NEOP</name>
<evidence type="ECO:0000313" key="2">
    <source>
        <dbReference type="Proteomes" id="UP000838878"/>
    </source>
</evidence>
<organism evidence="1 2">
    <name type="scientific">Brenthis ino</name>
    <name type="common">lesser marbled fritillary</name>
    <dbReference type="NCBI Taxonomy" id="405034"/>
    <lineage>
        <taxon>Eukaryota</taxon>
        <taxon>Metazoa</taxon>
        <taxon>Ecdysozoa</taxon>
        <taxon>Arthropoda</taxon>
        <taxon>Hexapoda</taxon>
        <taxon>Insecta</taxon>
        <taxon>Pterygota</taxon>
        <taxon>Neoptera</taxon>
        <taxon>Endopterygota</taxon>
        <taxon>Lepidoptera</taxon>
        <taxon>Glossata</taxon>
        <taxon>Ditrysia</taxon>
        <taxon>Papilionoidea</taxon>
        <taxon>Nymphalidae</taxon>
        <taxon>Heliconiinae</taxon>
        <taxon>Argynnini</taxon>
        <taxon>Brenthis</taxon>
    </lineage>
</organism>